<dbReference type="Gene3D" id="1.10.10.1320">
    <property type="entry name" value="Anti-sigma factor, zinc-finger domain"/>
    <property type="match status" value="1"/>
</dbReference>
<protein>
    <recommendedName>
        <fullName evidence="2">Anti-sigma-W factor RsiW</fullName>
    </recommendedName>
</protein>
<proteinExistence type="inferred from homology"/>
<reference evidence="5" key="2">
    <citation type="submission" date="2021-04" db="EMBL/GenBank/DDBJ databases">
        <authorList>
            <person name="Gilroy R."/>
        </authorList>
    </citation>
    <scope>NUCLEOTIDE SEQUENCE</scope>
    <source>
        <strain evidence="5">ChiSjej1B19-5720</strain>
    </source>
</reference>
<dbReference type="Proteomes" id="UP000823842">
    <property type="component" value="Unassembled WGS sequence"/>
</dbReference>
<evidence type="ECO:0000313" key="5">
    <source>
        <dbReference type="EMBL" id="HJB29550.1"/>
    </source>
</evidence>
<organism evidence="5 6">
    <name type="scientific">Candidatus Blautia faecavium</name>
    <dbReference type="NCBI Taxonomy" id="2838487"/>
    <lineage>
        <taxon>Bacteria</taxon>
        <taxon>Bacillati</taxon>
        <taxon>Bacillota</taxon>
        <taxon>Clostridia</taxon>
        <taxon>Lachnospirales</taxon>
        <taxon>Lachnospiraceae</taxon>
        <taxon>Blautia</taxon>
    </lineage>
</organism>
<dbReference type="InterPro" id="IPR027383">
    <property type="entry name" value="Znf_put"/>
</dbReference>
<comment type="similarity">
    <text evidence="1">Belongs to the zinc-associated anti-sigma factor (ZAS) superfamily. Anti-sigma-W factor family.</text>
</comment>
<keyword evidence="3" id="KW-0472">Membrane</keyword>
<evidence type="ECO:0000259" key="4">
    <source>
        <dbReference type="Pfam" id="PF13490"/>
    </source>
</evidence>
<dbReference type="Pfam" id="PF13490">
    <property type="entry name" value="zf-HC2"/>
    <property type="match status" value="1"/>
</dbReference>
<sequence length="302" mass="34678">MKITCKVIEDLLPLYVDEVLSEDSKALVEEHLAECGDCRDRLKKMQFAAFPVIHPAKKDKKNKEREALLKIRKKIRKKRITAVLAAVLCVVFIFSAGHYMYYERKIYIPFEETGLRVEADGKIYSDKNWYGRLYGIVSRDQKVQFLVETETPYIRNQYPAKDLPEDRLVMDLYVVSSPGGDTETTIPSLEKVYYLSEEYVDFIFSEDEQKAAEELKELEEHSILLWEKGEKNAEKDAVKETSQRAGEPVRFYQGTRNVSTFSGRKWNPPKGSYADENGVVYDQSGTVIGVNEKFRPDGNGVG</sequence>
<dbReference type="AlphaFoldDB" id="A0A9D2RY45"/>
<gene>
    <name evidence="5" type="ORF">IAA06_12290</name>
</gene>
<keyword evidence="3" id="KW-1133">Transmembrane helix</keyword>
<reference evidence="5" key="1">
    <citation type="journal article" date="2021" name="PeerJ">
        <title>Extensive microbial diversity within the chicken gut microbiome revealed by metagenomics and culture.</title>
        <authorList>
            <person name="Gilroy R."/>
            <person name="Ravi A."/>
            <person name="Getino M."/>
            <person name="Pursley I."/>
            <person name="Horton D.L."/>
            <person name="Alikhan N.F."/>
            <person name="Baker D."/>
            <person name="Gharbi K."/>
            <person name="Hall N."/>
            <person name="Watson M."/>
            <person name="Adriaenssens E.M."/>
            <person name="Foster-Nyarko E."/>
            <person name="Jarju S."/>
            <person name="Secka A."/>
            <person name="Antonio M."/>
            <person name="Oren A."/>
            <person name="Chaudhuri R.R."/>
            <person name="La Ragione R."/>
            <person name="Hildebrand F."/>
            <person name="Pallen M.J."/>
        </authorList>
    </citation>
    <scope>NUCLEOTIDE SEQUENCE</scope>
    <source>
        <strain evidence="5">ChiSjej1B19-5720</strain>
    </source>
</reference>
<evidence type="ECO:0000256" key="1">
    <source>
        <dbReference type="ARBA" id="ARBA00024353"/>
    </source>
</evidence>
<evidence type="ECO:0000256" key="3">
    <source>
        <dbReference type="SAM" id="Phobius"/>
    </source>
</evidence>
<dbReference type="InterPro" id="IPR041916">
    <property type="entry name" value="Anti_sigma_zinc_sf"/>
</dbReference>
<keyword evidence="3" id="KW-0812">Transmembrane</keyword>
<evidence type="ECO:0000256" key="2">
    <source>
        <dbReference type="ARBA" id="ARBA00024438"/>
    </source>
</evidence>
<evidence type="ECO:0000313" key="6">
    <source>
        <dbReference type="Proteomes" id="UP000823842"/>
    </source>
</evidence>
<dbReference type="EMBL" id="DWYZ01000227">
    <property type="protein sequence ID" value="HJB29550.1"/>
    <property type="molecule type" value="Genomic_DNA"/>
</dbReference>
<feature type="domain" description="Putative zinc-finger" evidence="4">
    <location>
        <begin position="5"/>
        <end position="39"/>
    </location>
</feature>
<accession>A0A9D2RY45</accession>
<feature type="transmembrane region" description="Helical" evidence="3">
    <location>
        <begin position="80"/>
        <end position="102"/>
    </location>
</feature>
<comment type="caution">
    <text evidence="5">The sequence shown here is derived from an EMBL/GenBank/DDBJ whole genome shotgun (WGS) entry which is preliminary data.</text>
</comment>
<name>A0A9D2RY45_9FIRM</name>